<protein>
    <recommendedName>
        <fullName evidence="4">TPM domain-containing protein</fullName>
    </recommendedName>
</protein>
<proteinExistence type="predicted"/>
<keyword evidence="1" id="KW-0472">Membrane</keyword>
<dbReference type="EMBL" id="JBITYG010000005">
    <property type="protein sequence ID" value="MFI9102551.1"/>
    <property type="molecule type" value="Genomic_DNA"/>
</dbReference>
<keyword evidence="1" id="KW-1133">Transmembrane helix</keyword>
<gene>
    <name evidence="2" type="ORF">ACIGXA_18715</name>
</gene>
<evidence type="ECO:0008006" key="4">
    <source>
        <dbReference type="Google" id="ProtNLM"/>
    </source>
</evidence>
<sequence>MTSDPAPVAESGQESVVIASFDDRRRAEHMLASLGRGFRKKARERGTIAVVVTGNADGSLKLAQSRVLTASGIAGALIGVSLAWTVGLMGLRSIWSGAKGELHAAHVRQAHVASRDRAHEILAEVGPRAAIALVRCTDPDTRQTVVAAAADRARHSWDGSLTEFLAALDPGTAHDWVRAALGEPSSTNR</sequence>
<comment type="caution">
    <text evidence="2">The sequence shown here is derived from an EMBL/GenBank/DDBJ whole genome shotgun (WGS) entry which is preliminary data.</text>
</comment>
<evidence type="ECO:0000313" key="3">
    <source>
        <dbReference type="Proteomes" id="UP001614394"/>
    </source>
</evidence>
<keyword evidence="3" id="KW-1185">Reference proteome</keyword>
<reference evidence="2 3" key="1">
    <citation type="submission" date="2024-10" db="EMBL/GenBank/DDBJ databases">
        <title>The Natural Products Discovery Center: Release of the First 8490 Sequenced Strains for Exploring Actinobacteria Biosynthetic Diversity.</title>
        <authorList>
            <person name="Kalkreuter E."/>
            <person name="Kautsar S.A."/>
            <person name="Yang D."/>
            <person name="Bader C.D."/>
            <person name="Teijaro C.N."/>
            <person name="Fluegel L."/>
            <person name="Davis C.M."/>
            <person name="Simpson J.R."/>
            <person name="Lauterbach L."/>
            <person name="Steele A.D."/>
            <person name="Gui C."/>
            <person name="Meng S."/>
            <person name="Li G."/>
            <person name="Viehrig K."/>
            <person name="Ye F."/>
            <person name="Su P."/>
            <person name="Kiefer A.F."/>
            <person name="Nichols A."/>
            <person name="Cepeda A.J."/>
            <person name="Yan W."/>
            <person name="Fan B."/>
            <person name="Jiang Y."/>
            <person name="Adhikari A."/>
            <person name="Zheng C.-J."/>
            <person name="Schuster L."/>
            <person name="Cowan T.M."/>
            <person name="Smanski M.J."/>
            <person name="Chevrette M.G."/>
            <person name="De Carvalho L.P.S."/>
            <person name="Shen B."/>
        </authorList>
    </citation>
    <scope>NUCLEOTIDE SEQUENCE [LARGE SCALE GENOMIC DNA]</scope>
    <source>
        <strain evidence="2 3">NPDC053399</strain>
    </source>
</reference>
<feature type="transmembrane region" description="Helical" evidence="1">
    <location>
        <begin position="67"/>
        <end position="91"/>
    </location>
</feature>
<keyword evidence="1" id="KW-0812">Transmembrane</keyword>
<organism evidence="2 3">
    <name type="scientific">Streptomyces fildesensis</name>
    <dbReference type="NCBI Taxonomy" id="375757"/>
    <lineage>
        <taxon>Bacteria</taxon>
        <taxon>Bacillati</taxon>
        <taxon>Actinomycetota</taxon>
        <taxon>Actinomycetes</taxon>
        <taxon>Kitasatosporales</taxon>
        <taxon>Streptomycetaceae</taxon>
        <taxon>Streptomyces</taxon>
    </lineage>
</organism>
<dbReference type="Proteomes" id="UP001614394">
    <property type="component" value="Unassembled WGS sequence"/>
</dbReference>
<dbReference type="RefSeq" id="WP_399650377.1">
    <property type="nucleotide sequence ID" value="NZ_JBITYG010000005.1"/>
</dbReference>
<name>A0ABW8CAZ2_9ACTN</name>
<accession>A0ABW8CAZ2</accession>
<evidence type="ECO:0000256" key="1">
    <source>
        <dbReference type="SAM" id="Phobius"/>
    </source>
</evidence>
<evidence type="ECO:0000313" key="2">
    <source>
        <dbReference type="EMBL" id="MFI9102551.1"/>
    </source>
</evidence>